<evidence type="ECO:0000259" key="4">
    <source>
        <dbReference type="Pfam" id="PF04690"/>
    </source>
</evidence>
<feature type="signal peptide" evidence="3">
    <location>
        <begin position="1"/>
        <end position="27"/>
    </location>
</feature>
<dbReference type="PANTHER" id="PTHR31675">
    <property type="entry name" value="PROTEIN YABBY 6-RELATED"/>
    <property type="match status" value="1"/>
</dbReference>
<reference evidence="6 7" key="1">
    <citation type="journal article" date="2018" name="PLoS Genet.">
        <title>Population sequencing reveals clonal diversity and ancestral inbreeding in the grapevine cultivar Chardonnay.</title>
        <authorList>
            <person name="Roach M.J."/>
            <person name="Johnson D.L."/>
            <person name="Bohlmann J."/>
            <person name="van Vuuren H.J."/>
            <person name="Jones S.J."/>
            <person name="Pretorius I.S."/>
            <person name="Schmidt S.A."/>
            <person name="Borneman A.R."/>
        </authorList>
    </citation>
    <scope>NUCLEOTIDE SEQUENCE [LARGE SCALE GENOMIC DNA]</scope>
    <source>
        <strain evidence="7">cv. Chardonnay</strain>
        <tissue evidence="6">Leaf</tissue>
    </source>
</reference>
<dbReference type="AlphaFoldDB" id="A0A438CEC6"/>
<dbReference type="EMBL" id="QGNW01002283">
    <property type="protein sequence ID" value="RVW21563.1"/>
    <property type="molecule type" value="Genomic_DNA"/>
</dbReference>
<dbReference type="InterPro" id="IPR056775">
    <property type="entry name" value="YABBY_C"/>
</dbReference>
<protein>
    <submittedName>
        <fullName evidence="6">Putative axial regulator YABBY 2</fullName>
    </submittedName>
</protein>
<feature type="chain" id="PRO_5019224045" evidence="3">
    <location>
        <begin position="28"/>
        <end position="183"/>
    </location>
</feature>
<evidence type="ECO:0000259" key="5">
    <source>
        <dbReference type="Pfam" id="PF24868"/>
    </source>
</evidence>
<gene>
    <name evidence="6" type="primary">YAB2_5</name>
    <name evidence="6" type="ORF">CK203_117624</name>
</gene>
<proteinExistence type="predicted"/>
<dbReference type="InterPro" id="IPR006780">
    <property type="entry name" value="YABBY"/>
</dbReference>
<accession>A0A438CEC6</accession>
<feature type="domain" description="YABBY N-terminal" evidence="5">
    <location>
        <begin position="4"/>
        <end position="33"/>
    </location>
</feature>
<evidence type="ECO:0000256" key="2">
    <source>
        <dbReference type="ARBA" id="ARBA00023242"/>
    </source>
</evidence>
<dbReference type="GO" id="GO:0005634">
    <property type="term" value="C:nucleus"/>
    <property type="evidence" value="ECO:0007669"/>
    <property type="project" value="UniProtKB-SubCell"/>
</dbReference>
<comment type="subcellular location">
    <subcellularLocation>
        <location evidence="1">Nucleus</location>
    </subcellularLocation>
</comment>
<sequence>MFRNSCWQVSVPCTSLFTIVTVRCGHCANCCLLTWELCSKQFLLRIPEKSQKQQLSCGDQVRIVDHLPNATNFLHLSLQSMNSQECLQYVISLTLFLTVHNEAAPEKRQRVPSALTGLLSKEEIQRIKASNPDITHREAFSTAAQKLAHFPHIHFGLKLDGNKQGKLDQAFAGEGPHKAHGFY</sequence>
<organism evidence="6 7">
    <name type="scientific">Vitis vinifera</name>
    <name type="common">Grape</name>
    <dbReference type="NCBI Taxonomy" id="29760"/>
    <lineage>
        <taxon>Eukaryota</taxon>
        <taxon>Viridiplantae</taxon>
        <taxon>Streptophyta</taxon>
        <taxon>Embryophyta</taxon>
        <taxon>Tracheophyta</taxon>
        <taxon>Spermatophyta</taxon>
        <taxon>Magnoliopsida</taxon>
        <taxon>eudicotyledons</taxon>
        <taxon>Gunneridae</taxon>
        <taxon>Pentapetalae</taxon>
        <taxon>rosids</taxon>
        <taxon>Vitales</taxon>
        <taxon>Vitaceae</taxon>
        <taxon>Viteae</taxon>
        <taxon>Vitis</taxon>
    </lineage>
</organism>
<evidence type="ECO:0000256" key="3">
    <source>
        <dbReference type="SAM" id="SignalP"/>
    </source>
</evidence>
<keyword evidence="2" id="KW-0539">Nucleus</keyword>
<evidence type="ECO:0000256" key="1">
    <source>
        <dbReference type="ARBA" id="ARBA00004123"/>
    </source>
</evidence>
<dbReference type="Pfam" id="PF04690">
    <property type="entry name" value="YABBY"/>
    <property type="match status" value="1"/>
</dbReference>
<evidence type="ECO:0000313" key="7">
    <source>
        <dbReference type="Proteomes" id="UP000288805"/>
    </source>
</evidence>
<feature type="domain" description="YABBY protein C-terminal" evidence="4">
    <location>
        <begin position="103"/>
        <end position="156"/>
    </location>
</feature>
<dbReference type="Pfam" id="PF24868">
    <property type="entry name" value="YABBY_N"/>
    <property type="match status" value="1"/>
</dbReference>
<name>A0A438CEC6_VITVI</name>
<evidence type="ECO:0000313" key="6">
    <source>
        <dbReference type="EMBL" id="RVW21563.1"/>
    </source>
</evidence>
<keyword evidence="3" id="KW-0732">Signal</keyword>
<dbReference type="PANTHER" id="PTHR31675:SF30">
    <property type="entry name" value="AXIAL REGULATOR YABBY 2-RELATED"/>
    <property type="match status" value="1"/>
</dbReference>
<dbReference type="InterPro" id="IPR056776">
    <property type="entry name" value="YABBY_N"/>
</dbReference>
<dbReference type="Proteomes" id="UP000288805">
    <property type="component" value="Unassembled WGS sequence"/>
</dbReference>
<comment type="caution">
    <text evidence="6">The sequence shown here is derived from an EMBL/GenBank/DDBJ whole genome shotgun (WGS) entry which is preliminary data.</text>
</comment>